<reference evidence="2 3" key="1">
    <citation type="submission" date="2019-10" db="EMBL/GenBank/DDBJ databases">
        <authorList>
            <person name="Palmer J.M."/>
        </authorList>
    </citation>
    <scope>NUCLEOTIDE SEQUENCE [LARGE SCALE GENOMIC DNA]</scope>
    <source>
        <strain evidence="2 3">TWF696</strain>
    </source>
</reference>
<dbReference type="EMBL" id="JAVHNQ010000015">
    <property type="protein sequence ID" value="KAK6332415.1"/>
    <property type="molecule type" value="Genomic_DNA"/>
</dbReference>
<name>A0AAV9TZ58_9PEZI</name>
<gene>
    <name evidence="2" type="ORF">TWF696_003131</name>
</gene>
<feature type="compositionally biased region" description="Acidic residues" evidence="1">
    <location>
        <begin position="321"/>
        <end position="343"/>
    </location>
</feature>
<organism evidence="2 3">
    <name type="scientific">Orbilia brochopaga</name>
    <dbReference type="NCBI Taxonomy" id="3140254"/>
    <lineage>
        <taxon>Eukaryota</taxon>
        <taxon>Fungi</taxon>
        <taxon>Dikarya</taxon>
        <taxon>Ascomycota</taxon>
        <taxon>Pezizomycotina</taxon>
        <taxon>Orbiliomycetes</taxon>
        <taxon>Orbiliales</taxon>
        <taxon>Orbiliaceae</taxon>
        <taxon>Orbilia</taxon>
    </lineage>
</organism>
<evidence type="ECO:0000313" key="2">
    <source>
        <dbReference type="EMBL" id="KAK6332415.1"/>
    </source>
</evidence>
<feature type="region of interest" description="Disordered" evidence="1">
    <location>
        <begin position="1"/>
        <end position="66"/>
    </location>
</feature>
<protein>
    <submittedName>
        <fullName evidence="2">Uncharacterized protein</fullName>
    </submittedName>
</protein>
<evidence type="ECO:0000256" key="1">
    <source>
        <dbReference type="SAM" id="MobiDB-lite"/>
    </source>
</evidence>
<keyword evidence="3" id="KW-1185">Reference proteome</keyword>
<evidence type="ECO:0000313" key="3">
    <source>
        <dbReference type="Proteomes" id="UP001375240"/>
    </source>
</evidence>
<dbReference type="AlphaFoldDB" id="A0AAV9TZ58"/>
<feature type="compositionally biased region" description="Low complexity" evidence="1">
    <location>
        <begin position="38"/>
        <end position="51"/>
    </location>
</feature>
<proteinExistence type="predicted"/>
<feature type="region of interest" description="Disordered" evidence="1">
    <location>
        <begin position="315"/>
        <end position="343"/>
    </location>
</feature>
<comment type="caution">
    <text evidence="2">The sequence shown here is derived from an EMBL/GenBank/DDBJ whole genome shotgun (WGS) entry which is preliminary data.</text>
</comment>
<dbReference type="Proteomes" id="UP001375240">
    <property type="component" value="Unassembled WGS sequence"/>
</dbReference>
<sequence length="343" mass="37906">MAPNATQRNTFRRARETSQISILETDSEDGGDTIMAYSGRSRQSSRSSGSGRRARGSHSSHGSDEGTAALREWSELLERPTNADGTPVYDSVTVYIVRHACEVGADYEDVHLLYAGRYGGDPTDDAAVTQAVFADIDGVQGELAVGKENAGSARFLERLRGEGRAYDPATQMQIHRTPRQQERQDALLARDILLGRAEQATALDISTTHESLSAAIGRPPILADPYKRSLLAEWIDDYKGLLRRLDELRAGTKLVLAKRMREKAFVRRMREQGWQGNFLVEEPESDGEGVGADVLIAWGVDEEIENAMRGTGALVLGFRDSDDEDEDEDEGDEEEGEDDEGWW</sequence>
<accession>A0AAV9TZ58</accession>